<protein>
    <recommendedName>
        <fullName evidence="3">Reverse transcriptase domain-containing protein</fullName>
    </recommendedName>
</protein>
<dbReference type="PANTHER" id="PTHR33116">
    <property type="entry name" value="REVERSE TRANSCRIPTASE ZINC-BINDING DOMAIN-CONTAINING PROTEIN-RELATED-RELATED"/>
    <property type="match status" value="1"/>
</dbReference>
<evidence type="ECO:0008006" key="3">
    <source>
        <dbReference type="Google" id="ProtNLM"/>
    </source>
</evidence>
<proteinExistence type="predicted"/>
<reference evidence="1" key="2">
    <citation type="submission" date="2021-03" db="UniProtKB">
        <authorList>
            <consortium name="EnsemblPlants"/>
        </authorList>
    </citation>
    <scope>IDENTIFICATION</scope>
</reference>
<dbReference type="EnsemblPlants" id="evm.model.07.1464">
    <property type="protein sequence ID" value="cds.evm.model.07.1464"/>
    <property type="gene ID" value="evm.TU.07.1464"/>
</dbReference>
<dbReference type="Gramene" id="evm.model.07.1464">
    <property type="protein sequence ID" value="cds.evm.model.07.1464"/>
    <property type="gene ID" value="evm.TU.07.1464"/>
</dbReference>
<keyword evidence="2" id="KW-1185">Reference proteome</keyword>
<dbReference type="OMA" id="LHINIRI"/>
<accession>A0A803Q2Q8</accession>
<evidence type="ECO:0000313" key="1">
    <source>
        <dbReference type="EnsemblPlants" id="cds.evm.model.07.1464"/>
    </source>
</evidence>
<dbReference type="Proteomes" id="UP000596661">
    <property type="component" value="Chromosome 7"/>
</dbReference>
<sequence>MDNQAWLDHYQNAEGNFLNEGLFDHSPGIFSLYPRWTSEKRPFRYFRMWKSHADYEKNISKVWRKQIAGTKMYQVSEAFVEYYKELLGTRMEGRKRVKHRIITRGPVVNSQQVEMLTQKFTKEEVKQALFDIPGNKAPGSDGFSSFFYQDNWDFVGEDLYEAVTSFVETGKLLKEIKAIVLTLVPKLKFPNTFKDFRPIACCNVLYKIATKLLCSRIKNIFPNLVSQNQGSFIRGRCTEIKLNHLAFADDVLLFCKGDFRSVHYLLQGLKLFSMTSGLSFPIGAKKISGKDCEVLAEKITARIKTWSSRNVSFAGRVVVINSVLMAIHAYWCQVLILPKKVVNAIEAICMNYLWNGKAVYQGLGAISWESICQPQSTGGISFKNVATWNKVAMGKYVWAIELHTKLESLVELKICSYLSFQFNQMDWESKCLRNNKDQKVMAAAIASLAYSIWRMRNKCQWNNKEPDPVKMFKELKLGVTQMIELFGPKKISEKDRQ</sequence>
<reference evidence="1" key="1">
    <citation type="submission" date="2018-11" db="EMBL/GenBank/DDBJ databases">
        <authorList>
            <person name="Grassa J C."/>
        </authorList>
    </citation>
    <scope>NUCLEOTIDE SEQUENCE [LARGE SCALE GENOMIC DNA]</scope>
</reference>
<dbReference type="AlphaFoldDB" id="A0A803Q2Q8"/>
<dbReference type="EMBL" id="UZAU01000666">
    <property type="status" value="NOT_ANNOTATED_CDS"/>
    <property type="molecule type" value="Genomic_DNA"/>
</dbReference>
<name>A0A803Q2Q8_CANSA</name>
<dbReference type="PANTHER" id="PTHR33116:SF84">
    <property type="entry name" value="RNA-DIRECTED DNA POLYMERASE"/>
    <property type="match status" value="1"/>
</dbReference>
<evidence type="ECO:0000313" key="2">
    <source>
        <dbReference type="Proteomes" id="UP000596661"/>
    </source>
</evidence>
<organism evidence="1 2">
    <name type="scientific">Cannabis sativa</name>
    <name type="common">Hemp</name>
    <name type="synonym">Marijuana</name>
    <dbReference type="NCBI Taxonomy" id="3483"/>
    <lineage>
        <taxon>Eukaryota</taxon>
        <taxon>Viridiplantae</taxon>
        <taxon>Streptophyta</taxon>
        <taxon>Embryophyta</taxon>
        <taxon>Tracheophyta</taxon>
        <taxon>Spermatophyta</taxon>
        <taxon>Magnoliopsida</taxon>
        <taxon>eudicotyledons</taxon>
        <taxon>Gunneridae</taxon>
        <taxon>Pentapetalae</taxon>
        <taxon>rosids</taxon>
        <taxon>fabids</taxon>
        <taxon>Rosales</taxon>
        <taxon>Cannabaceae</taxon>
        <taxon>Cannabis</taxon>
    </lineage>
</organism>